<dbReference type="FunFam" id="3.40.50.300:FF:000563">
    <property type="entry name" value="Guanine nucleotide-binding protein alpha subunit"/>
    <property type="match status" value="1"/>
</dbReference>
<dbReference type="PANTHER" id="PTHR10218">
    <property type="entry name" value="GTP-BINDING PROTEIN ALPHA SUBUNIT"/>
    <property type="match status" value="1"/>
</dbReference>
<dbReference type="PROSITE" id="PS51882">
    <property type="entry name" value="G_ALPHA"/>
    <property type="match status" value="1"/>
</dbReference>
<dbReference type="PRINTS" id="PR01241">
    <property type="entry name" value="GPROTEINAFNG"/>
</dbReference>
<comment type="caution">
    <text evidence="8">The sequence shown here is derived from an EMBL/GenBank/DDBJ whole genome shotgun (WGS) entry which is preliminary data.</text>
</comment>
<reference evidence="8 9" key="1">
    <citation type="journal article" date="2023" name="Elife">
        <title>Identification of key yeast species and microbe-microbe interactions impacting larval growth of Drosophila in the wild.</title>
        <authorList>
            <person name="Mure A."/>
            <person name="Sugiura Y."/>
            <person name="Maeda R."/>
            <person name="Honda K."/>
            <person name="Sakurai N."/>
            <person name="Takahashi Y."/>
            <person name="Watada M."/>
            <person name="Katoh T."/>
            <person name="Gotoh A."/>
            <person name="Gotoh Y."/>
            <person name="Taniguchi I."/>
            <person name="Nakamura K."/>
            <person name="Hayashi T."/>
            <person name="Katayama T."/>
            <person name="Uemura T."/>
            <person name="Hattori Y."/>
        </authorList>
    </citation>
    <scope>NUCLEOTIDE SEQUENCE [LARGE SCALE GENOMIC DNA]</scope>
    <source>
        <strain evidence="8 9">SC-9</strain>
    </source>
</reference>
<evidence type="ECO:0000256" key="6">
    <source>
        <dbReference type="PIRSR" id="PIRSR601019-1"/>
    </source>
</evidence>
<dbReference type="InterPro" id="IPR027417">
    <property type="entry name" value="P-loop_NTPase"/>
</dbReference>
<proteinExistence type="predicted"/>
<dbReference type="RefSeq" id="XP_064854779.1">
    <property type="nucleotide sequence ID" value="XM_064998707.1"/>
</dbReference>
<sequence length="464" mass="53257">MGCFASKELDINDPLYKAKQADRAITEALNQSNKQRKCKKILILGAGESGKSTVLKQLKILHKNGFSHEERAKYTQVIWADAVTCMCVLVAEARKAKIPLECDQLTSSLKIHRYNLSSYQRNILMNIDTDAAGGNKFINDYITKYGPGSQLKRQKDSTGRTEAFDEKLDNEETDTLFFNESIGYKKSEEFDSDSLETSDARTTNNSNLDGNLTGFLGKNRNNNSAKVVSRYEVALAIYELWTKDSGIAKIWARRNEFQMESNADYYFNNIMNFVDEHYLATDSDILSARIKTTGIQESLFTINGEDFKILDAGGQRSERKKWLKSFEDISAVLFVLAVSEYDQVLFEDNKVNRMHEAMMLFKTLVNSRWFYNTPFILFLNKTDLFEEKIKKSPMKRYLPDFNGKVGNFEEGMKYFEDTFLRFNRTKKSVYVHRTCATDTKLMKFVLAAVTDLIIQDNLRATGMM</sequence>
<evidence type="ECO:0000256" key="7">
    <source>
        <dbReference type="PIRSR" id="PIRSR601019-2"/>
    </source>
</evidence>
<dbReference type="PRINTS" id="PR00318">
    <property type="entry name" value="GPROTEINA"/>
</dbReference>
<organism evidence="8 9">
    <name type="scientific">Saccharomycopsis crataegensis</name>
    <dbReference type="NCBI Taxonomy" id="43959"/>
    <lineage>
        <taxon>Eukaryota</taxon>
        <taxon>Fungi</taxon>
        <taxon>Dikarya</taxon>
        <taxon>Ascomycota</taxon>
        <taxon>Saccharomycotina</taxon>
        <taxon>Saccharomycetes</taxon>
        <taxon>Saccharomycopsidaceae</taxon>
        <taxon>Saccharomycopsis</taxon>
    </lineage>
</organism>
<evidence type="ECO:0000256" key="3">
    <source>
        <dbReference type="ARBA" id="ARBA00022842"/>
    </source>
</evidence>
<evidence type="ECO:0000256" key="1">
    <source>
        <dbReference type="ARBA" id="ARBA00022723"/>
    </source>
</evidence>
<dbReference type="CDD" id="cd00066">
    <property type="entry name" value="G-alpha"/>
    <property type="match status" value="1"/>
</dbReference>
<dbReference type="Proteomes" id="UP001360560">
    <property type="component" value="Unassembled WGS sequence"/>
</dbReference>
<dbReference type="SMART" id="SM00275">
    <property type="entry name" value="G_alpha"/>
    <property type="match status" value="1"/>
</dbReference>
<dbReference type="InterPro" id="IPR002975">
    <property type="entry name" value="Fungi_Gprotein_alpha"/>
</dbReference>
<dbReference type="GO" id="GO:0001664">
    <property type="term" value="F:G protein-coupled receptor binding"/>
    <property type="evidence" value="ECO:0007669"/>
    <property type="project" value="InterPro"/>
</dbReference>
<dbReference type="GO" id="GO:0046872">
    <property type="term" value="F:metal ion binding"/>
    <property type="evidence" value="ECO:0007669"/>
    <property type="project" value="UniProtKB-KW"/>
</dbReference>
<dbReference type="GO" id="GO:0003924">
    <property type="term" value="F:GTPase activity"/>
    <property type="evidence" value="ECO:0007669"/>
    <property type="project" value="InterPro"/>
</dbReference>
<dbReference type="SUPFAM" id="SSF52540">
    <property type="entry name" value="P-loop containing nucleoside triphosphate hydrolases"/>
    <property type="match status" value="1"/>
</dbReference>
<dbReference type="GO" id="GO:0005525">
    <property type="term" value="F:GTP binding"/>
    <property type="evidence" value="ECO:0007669"/>
    <property type="project" value="UniProtKB-KW"/>
</dbReference>
<dbReference type="GeneID" id="90075758"/>
<feature type="binding site" evidence="6">
    <location>
        <begin position="380"/>
        <end position="383"/>
    </location>
    <ligand>
        <name>GTP</name>
        <dbReference type="ChEBI" id="CHEBI:37565"/>
    </ligand>
</feature>
<dbReference type="GO" id="GO:0000750">
    <property type="term" value="P:pheromone-dependent signal transduction involved in conjugation with cellular fusion"/>
    <property type="evidence" value="ECO:0007669"/>
    <property type="project" value="TreeGrafter"/>
</dbReference>
<evidence type="ECO:0000256" key="4">
    <source>
        <dbReference type="ARBA" id="ARBA00023134"/>
    </source>
</evidence>
<name>A0AAV5QUG4_9ASCO</name>
<evidence type="ECO:0000313" key="8">
    <source>
        <dbReference type="EMBL" id="GMM37783.1"/>
    </source>
</evidence>
<feature type="binding site" evidence="7">
    <location>
        <position position="292"/>
    </location>
    <ligand>
        <name>Mg(2+)</name>
        <dbReference type="ChEBI" id="CHEBI:18420"/>
    </ligand>
</feature>
<protein>
    <submittedName>
        <fullName evidence="8">Guanine nucleotide-binding protein subunit alpha</fullName>
    </submittedName>
</protein>
<keyword evidence="1 7" id="KW-0479">Metal-binding</keyword>
<feature type="binding site" evidence="6">
    <location>
        <begin position="286"/>
        <end position="292"/>
    </location>
    <ligand>
        <name>GTP</name>
        <dbReference type="ChEBI" id="CHEBI:37565"/>
    </ligand>
</feature>
<evidence type="ECO:0000256" key="2">
    <source>
        <dbReference type="ARBA" id="ARBA00022741"/>
    </source>
</evidence>
<dbReference type="AlphaFoldDB" id="A0AAV5QUG4"/>
<dbReference type="EMBL" id="BTFZ01000012">
    <property type="protein sequence ID" value="GMM37783.1"/>
    <property type="molecule type" value="Genomic_DNA"/>
</dbReference>
<evidence type="ECO:0000313" key="9">
    <source>
        <dbReference type="Proteomes" id="UP001360560"/>
    </source>
</evidence>
<keyword evidence="2 6" id="KW-0547">Nucleotide-binding</keyword>
<keyword evidence="4 6" id="KW-0342">GTP-binding</keyword>
<accession>A0AAV5QUG4</accession>
<feature type="binding site" evidence="6">
    <location>
        <begin position="311"/>
        <end position="315"/>
    </location>
    <ligand>
        <name>GTP</name>
        <dbReference type="ChEBI" id="CHEBI:37565"/>
    </ligand>
</feature>
<dbReference type="GO" id="GO:0007186">
    <property type="term" value="P:G protein-coupled receptor signaling pathway"/>
    <property type="evidence" value="ECO:0007669"/>
    <property type="project" value="InterPro"/>
</dbReference>
<keyword evidence="9" id="KW-1185">Reference proteome</keyword>
<dbReference type="GO" id="GO:0005737">
    <property type="term" value="C:cytoplasm"/>
    <property type="evidence" value="ECO:0007669"/>
    <property type="project" value="TreeGrafter"/>
</dbReference>
<keyword evidence="3 7" id="KW-0460">Magnesium</keyword>
<keyword evidence="5" id="KW-0807">Transducer</keyword>
<evidence type="ECO:0000256" key="5">
    <source>
        <dbReference type="ARBA" id="ARBA00023224"/>
    </source>
</evidence>
<feature type="binding site" evidence="6">
    <location>
        <position position="436"/>
    </location>
    <ligand>
        <name>GTP</name>
        <dbReference type="ChEBI" id="CHEBI:37565"/>
    </ligand>
</feature>
<dbReference type="GO" id="GO:0005834">
    <property type="term" value="C:heterotrimeric G-protein complex"/>
    <property type="evidence" value="ECO:0007669"/>
    <property type="project" value="InterPro"/>
</dbReference>
<dbReference type="InterPro" id="IPR001019">
    <property type="entry name" value="Gprotein_alpha_su"/>
</dbReference>
<dbReference type="PANTHER" id="PTHR10218:SF302">
    <property type="entry name" value="GUANINE NUCLEOTIDE-BINDING PROTEIN ALPHA-5 SUBUNIT"/>
    <property type="match status" value="1"/>
</dbReference>
<dbReference type="Gene3D" id="3.40.50.300">
    <property type="entry name" value="P-loop containing nucleotide triphosphate hydrolases"/>
    <property type="match status" value="2"/>
</dbReference>
<dbReference type="Pfam" id="PF00503">
    <property type="entry name" value="G-alpha"/>
    <property type="match status" value="1"/>
</dbReference>
<gene>
    <name evidence="8" type="ORF">DASC09_051080</name>
</gene>
<dbReference type="SUPFAM" id="SSF47895">
    <property type="entry name" value="Transducin (alpha subunit), insertion domain"/>
    <property type="match status" value="1"/>
</dbReference>
<dbReference type="InterPro" id="IPR011025">
    <property type="entry name" value="GproteinA_insert"/>
</dbReference>
<dbReference type="GO" id="GO:0031683">
    <property type="term" value="F:G-protein beta/gamma-subunit complex binding"/>
    <property type="evidence" value="ECO:0007669"/>
    <property type="project" value="InterPro"/>
</dbReference>